<proteinExistence type="predicted"/>
<dbReference type="Pfam" id="PF08881">
    <property type="entry name" value="CVNH"/>
    <property type="match status" value="1"/>
</dbReference>
<name>A0A9W9EWA3_9EURO</name>
<dbReference type="Gene3D" id="2.30.60.10">
    <property type="entry name" value="Cyanovirin-N"/>
    <property type="match status" value="1"/>
</dbReference>
<dbReference type="InterPro" id="IPR036673">
    <property type="entry name" value="Cyanovirin-N_sf"/>
</dbReference>
<dbReference type="AlphaFoldDB" id="A0A9W9EWA3"/>
<reference evidence="2" key="1">
    <citation type="submission" date="2022-11" db="EMBL/GenBank/DDBJ databases">
        <authorList>
            <person name="Petersen C."/>
        </authorList>
    </citation>
    <scope>NUCLEOTIDE SEQUENCE</scope>
    <source>
        <strain evidence="2">IBT 30761</strain>
    </source>
</reference>
<dbReference type="OrthoDB" id="2441380at2759"/>
<dbReference type="RefSeq" id="XP_056471017.1">
    <property type="nucleotide sequence ID" value="XM_056620211.1"/>
</dbReference>
<reference evidence="2" key="2">
    <citation type="journal article" date="2023" name="IMA Fungus">
        <title>Comparative genomic study of the Penicillium genus elucidates a diverse pangenome and 15 lateral gene transfer events.</title>
        <authorList>
            <person name="Petersen C."/>
            <person name="Sorensen T."/>
            <person name="Nielsen M.R."/>
            <person name="Sondergaard T.E."/>
            <person name="Sorensen J.L."/>
            <person name="Fitzpatrick D.A."/>
            <person name="Frisvad J.C."/>
            <person name="Nielsen K.L."/>
        </authorList>
    </citation>
    <scope>NUCLEOTIDE SEQUENCE</scope>
    <source>
        <strain evidence="2">IBT 30761</strain>
    </source>
</reference>
<protein>
    <recommendedName>
        <fullName evidence="1">Cyanovirin-N domain-containing protein</fullName>
    </recommendedName>
</protein>
<keyword evidence="3" id="KW-1185">Reference proteome</keyword>
<evidence type="ECO:0000313" key="3">
    <source>
        <dbReference type="Proteomes" id="UP001149074"/>
    </source>
</evidence>
<dbReference type="EMBL" id="JAPQKI010000009">
    <property type="protein sequence ID" value="KAJ5089035.1"/>
    <property type="molecule type" value="Genomic_DNA"/>
</dbReference>
<evidence type="ECO:0000313" key="2">
    <source>
        <dbReference type="EMBL" id="KAJ5089035.1"/>
    </source>
</evidence>
<dbReference type="PANTHER" id="PTHR42076:SF1">
    <property type="entry name" value="CYANOVIRIN-N DOMAIN-CONTAINING PROTEIN"/>
    <property type="match status" value="1"/>
</dbReference>
<organism evidence="2 3">
    <name type="scientific">Penicillium argentinense</name>
    <dbReference type="NCBI Taxonomy" id="1131581"/>
    <lineage>
        <taxon>Eukaryota</taxon>
        <taxon>Fungi</taxon>
        <taxon>Dikarya</taxon>
        <taxon>Ascomycota</taxon>
        <taxon>Pezizomycotina</taxon>
        <taxon>Eurotiomycetes</taxon>
        <taxon>Eurotiomycetidae</taxon>
        <taxon>Eurotiales</taxon>
        <taxon>Aspergillaceae</taxon>
        <taxon>Penicillium</taxon>
    </lineage>
</organism>
<sequence>MSFHLSAVSIELEDDHILKTVLRDADGEEQDSELDLNQFIGNNDGSFAWDDKNFQESASNISLTREGDEEIPVLRATLGTVEGEEQEADINLAERIGNDNGTLVFN</sequence>
<accession>A0A9W9EWA3</accession>
<comment type="caution">
    <text evidence="2">The sequence shown here is derived from an EMBL/GenBank/DDBJ whole genome shotgun (WGS) entry which is preliminary data.</text>
</comment>
<dbReference type="GeneID" id="81359190"/>
<dbReference type="SMART" id="SM01111">
    <property type="entry name" value="CVNH"/>
    <property type="match status" value="1"/>
</dbReference>
<dbReference type="Proteomes" id="UP001149074">
    <property type="component" value="Unassembled WGS sequence"/>
</dbReference>
<gene>
    <name evidence="2" type="ORF">N7532_007719</name>
</gene>
<dbReference type="PANTHER" id="PTHR42076">
    <property type="entry name" value="CYANOVIRIN-N HOMOLOG"/>
    <property type="match status" value="1"/>
</dbReference>
<dbReference type="SUPFAM" id="SSF51322">
    <property type="entry name" value="Cyanovirin-N"/>
    <property type="match status" value="1"/>
</dbReference>
<evidence type="ECO:0000259" key="1">
    <source>
        <dbReference type="SMART" id="SM01111"/>
    </source>
</evidence>
<feature type="domain" description="Cyanovirin-N" evidence="1">
    <location>
        <begin position="2"/>
        <end position="105"/>
    </location>
</feature>
<dbReference type="InterPro" id="IPR011058">
    <property type="entry name" value="Cyanovirin-N"/>
</dbReference>